<protein>
    <submittedName>
        <fullName evidence="1">Uncharacterized protein At5g65660-like</fullName>
    </submittedName>
</protein>
<comment type="caution">
    <text evidence="1">The sequence shown here is derived from an EMBL/GenBank/DDBJ whole genome shotgun (WGS) entry which is preliminary data.</text>
</comment>
<keyword evidence="2" id="KW-1185">Reference proteome</keyword>
<gene>
    <name evidence="1" type="ORF">OLEA9_A078711</name>
</gene>
<dbReference type="AlphaFoldDB" id="A0A8S0S2M6"/>
<dbReference type="Proteomes" id="UP000594638">
    <property type="component" value="Unassembled WGS sequence"/>
</dbReference>
<organism evidence="1 2">
    <name type="scientific">Olea europaea subsp. europaea</name>
    <dbReference type="NCBI Taxonomy" id="158383"/>
    <lineage>
        <taxon>Eukaryota</taxon>
        <taxon>Viridiplantae</taxon>
        <taxon>Streptophyta</taxon>
        <taxon>Embryophyta</taxon>
        <taxon>Tracheophyta</taxon>
        <taxon>Spermatophyta</taxon>
        <taxon>Magnoliopsida</taxon>
        <taxon>eudicotyledons</taxon>
        <taxon>Gunneridae</taxon>
        <taxon>Pentapetalae</taxon>
        <taxon>asterids</taxon>
        <taxon>lamiids</taxon>
        <taxon>Lamiales</taxon>
        <taxon>Oleaceae</taxon>
        <taxon>Oleeae</taxon>
        <taxon>Olea</taxon>
    </lineage>
</organism>
<dbReference type="PANTHER" id="PTHR34291:SF1">
    <property type="entry name" value="HYDROXYPROLINE-RICH GLYCOPROTEIN FAMILY PROTEIN"/>
    <property type="match status" value="1"/>
</dbReference>
<sequence length="74" mass="8389">MLRRRVTAGDLDRLLAFLWNLKQEKNQSLPVIMAGDDVPKFIAMPCPRKLPLPAKVTVEVKKPVKPPRLAVPLY</sequence>
<dbReference type="InterPro" id="IPR037699">
    <property type="entry name" value="At5g65660-like"/>
</dbReference>
<proteinExistence type="predicted"/>
<dbReference type="EMBL" id="CACTIH010003863">
    <property type="protein sequence ID" value="CAA2986479.1"/>
    <property type="molecule type" value="Genomic_DNA"/>
</dbReference>
<accession>A0A8S0S2M6</accession>
<dbReference type="Gramene" id="OE9A078711T2">
    <property type="protein sequence ID" value="OE9A078711C2"/>
    <property type="gene ID" value="OE9A078711"/>
</dbReference>
<name>A0A8S0S2M6_OLEEU</name>
<dbReference type="OrthoDB" id="1936969at2759"/>
<evidence type="ECO:0000313" key="2">
    <source>
        <dbReference type="Proteomes" id="UP000594638"/>
    </source>
</evidence>
<dbReference type="PANTHER" id="PTHR34291">
    <property type="entry name" value="HYDROXYPROLINE-RICH GLYCOPROTEIN FAMILY PROTEIN"/>
    <property type="match status" value="1"/>
</dbReference>
<evidence type="ECO:0000313" key="1">
    <source>
        <dbReference type="EMBL" id="CAA2986479.1"/>
    </source>
</evidence>
<reference evidence="1 2" key="1">
    <citation type="submission" date="2019-12" db="EMBL/GenBank/DDBJ databases">
        <authorList>
            <person name="Alioto T."/>
            <person name="Alioto T."/>
            <person name="Gomez Garrido J."/>
        </authorList>
    </citation>
    <scope>NUCLEOTIDE SEQUENCE [LARGE SCALE GENOMIC DNA]</scope>
</reference>